<comment type="function">
    <text evidence="12">NDH-1 shuttles electrons from NADH, via FMN and iron-sulfur (Fe-S) centers, to quinones in the respiratory chain. The immediate electron acceptor for the enzyme in this species is believed to be ubiquinone. Couples the redox reaction to proton translocation (for every two electrons transferred, four hydrogen ions are translocated across the cytoplasmic membrane), and thus conserves the redox energy in a proton gradient.</text>
</comment>
<keyword evidence="10 12" id="KW-0830">Ubiquinone</keyword>
<dbReference type="Proteomes" id="UP000296034">
    <property type="component" value="Unassembled WGS sequence"/>
</dbReference>
<dbReference type="InterPro" id="IPR000440">
    <property type="entry name" value="NADH_UbQ/plastoQ_OxRdtase_su3"/>
</dbReference>
<dbReference type="PANTHER" id="PTHR11058:SF21">
    <property type="entry name" value="NADH-QUINONE OXIDOREDUCTASE SUBUNIT A"/>
    <property type="match status" value="1"/>
</dbReference>
<dbReference type="EMBL" id="PDKS01000001">
    <property type="protein sequence ID" value="PPI87394.1"/>
    <property type="molecule type" value="Genomic_DNA"/>
</dbReference>
<name>A0A2P5SYI8_9GAMM</name>
<evidence type="ECO:0000256" key="5">
    <source>
        <dbReference type="ARBA" id="ARBA00022692"/>
    </source>
</evidence>
<dbReference type="GO" id="GO:0008137">
    <property type="term" value="F:NADH dehydrogenase (ubiquinone) activity"/>
    <property type="evidence" value="ECO:0007669"/>
    <property type="project" value="InterPro"/>
</dbReference>
<accession>A0A2P5SYI8</accession>
<keyword evidence="8 12" id="KW-1133">Transmembrane helix</keyword>
<evidence type="ECO:0000313" key="15">
    <source>
        <dbReference type="Proteomes" id="UP000296034"/>
    </source>
</evidence>
<organism evidence="14 15">
    <name type="scientific">Candidatus Pantoea edessiphila</name>
    <dbReference type="NCBI Taxonomy" id="2044610"/>
    <lineage>
        <taxon>Bacteria</taxon>
        <taxon>Pseudomonadati</taxon>
        <taxon>Pseudomonadota</taxon>
        <taxon>Gammaproteobacteria</taxon>
        <taxon>Enterobacterales</taxon>
        <taxon>Erwiniaceae</taxon>
        <taxon>Pantoea</taxon>
    </lineage>
</organism>
<comment type="subunit">
    <text evidence="12">NDH-1 is composed of 13 different subunits. Subunits NuoA, H, J, K, L, M, N constitute the membrane sector of the complex.</text>
</comment>
<dbReference type="InterPro" id="IPR038430">
    <property type="entry name" value="NDAH_ubi_oxred_su3_sf"/>
</dbReference>
<dbReference type="GO" id="GO:0030964">
    <property type="term" value="C:NADH dehydrogenase complex"/>
    <property type="evidence" value="ECO:0007669"/>
    <property type="project" value="TreeGrafter"/>
</dbReference>
<dbReference type="GO" id="GO:0005886">
    <property type="term" value="C:plasma membrane"/>
    <property type="evidence" value="ECO:0007669"/>
    <property type="project" value="UniProtKB-SubCell"/>
</dbReference>
<evidence type="ECO:0000256" key="4">
    <source>
        <dbReference type="ARBA" id="ARBA00022475"/>
    </source>
</evidence>
<dbReference type="PANTHER" id="PTHR11058">
    <property type="entry name" value="NADH-UBIQUINONE OXIDOREDUCTASE CHAIN 3"/>
    <property type="match status" value="1"/>
</dbReference>
<comment type="similarity">
    <text evidence="2 12 13">Belongs to the complex I subunit 3 family.</text>
</comment>
<feature type="transmembrane region" description="Helical" evidence="12">
    <location>
        <begin position="101"/>
        <end position="124"/>
    </location>
</feature>
<comment type="caution">
    <text evidence="14">The sequence shown here is derived from an EMBL/GenBank/DDBJ whole genome shotgun (WGS) entry which is preliminary data.</text>
</comment>
<dbReference type="Pfam" id="PF00507">
    <property type="entry name" value="Oxidored_q4"/>
    <property type="match status" value="1"/>
</dbReference>
<evidence type="ECO:0000256" key="6">
    <source>
        <dbReference type="ARBA" id="ARBA00022719"/>
    </source>
</evidence>
<feature type="transmembrane region" description="Helical" evidence="12">
    <location>
        <begin position="66"/>
        <end position="89"/>
    </location>
</feature>
<comment type="subcellular location">
    <subcellularLocation>
        <location evidence="12 13">Cell membrane</location>
        <topology evidence="12 13">Multi-pass membrane protein</topology>
    </subcellularLocation>
    <subcellularLocation>
        <location evidence="1">Membrane</location>
        <topology evidence="1">Multi-pass membrane protein</topology>
    </subcellularLocation>
</comment>
<dbReference type="GO" id="GO:0050136">
    <property type="term" value="F:NADH dehydrogenase (quinone) (non-electrogenic) activity"/>
    <property type="evidence" value="ECO:0007669"/>
    <property type="project" value="UniProtKB-UniRule"/>
</dbReference>
<dbReference type="RefSeq" id="WP_136131391.1">
    <property type="nucleotide sequence ID" value="NZ_PDKS01000001.1"/>
</dbReference>
<comment type="catalytic activity">
    <reaction evidence="12 13">
        <text>a quinone + NADH + 5 H(+)(in) = a quinol + NAD(+) + 4 H(+)(out)</text>
        <dbReference type="Rhea" id="RHEA:57888"/>
        <dbReference type="ChEBI" id="CHEBI:15378"/>
        <dbReference type="ChEBI" id="CHEBI:24646"/>
        <dbReference type="ChEBI" id="CHEBI:57540"/>
        <dbReference type="ChEBI" id="CHEBI:57945"/>
        <dbReference type="ChEBI" id="CHEBI:132124"/>
    </reaction>
</comment>
<keyword evidence="3 12" id="KW-0813">Transport</keyword>
<evidence type="ECO:0000256" key="2">
    <source>
        <dbReference type="ARBA" id="ARBA00008472"/>
    </source>
</evidence>
<feature type="transmembrane region" description="Helical" evidence="12">
    <location>
        <begin position="12"/>
        <end position="35"/>
    </location>
</feature>
<reference evidence="14 15" key="1">
    <citation type="journal article" date="2018" name="Genome Biol. Evol.">
        <title>Cladogenesis and Genomic Streamlining in Extracellular Endosymbionts of Tropical Stink Bugs.</title>
        <authorList>
            <person name="Otero-Bravo A."/>
            <person name="Goffredi S."/>
            <person name="Sabree Z.L."/>
        </authorList>
    </citation>
    <scope>NUCLEOTIDE SEQUENCE [LARGE SCALE GENOMIC DNA]</scope>
    <source>
        <strain evidence="14 15">SoET</strain>
    </source>
</reference>
<dbReference type="GO" id="GO:0048038">
    <property type="term" value="F:quinone binding"/>
    <property type="evidence" value="ECO:0007669"/>
    <property type="project" value="UniProtKB-KW"/>
</dbReference>
<dbReference type="HAMAP" id="MF_01394">
    <property type="entry name" value="NDH1_NuoA"/>
    <property type="match status" value="1"/>
</dbReference>
<dbReference type="InterPro" id="IPR023043">
    <property type="entry name" value="NAD(P)H_OxRDtase_bac/plastid"/>
</dbReference>
<evidence type="ECO:0000256" key="13">
    <source>
        <dbReference type="RuleBase" id="RU003639"/>
    </source>
</evidence>
<gene>
    <name evidence="12" type="primary">nuoA</name>
    <name evidence="14" type="ORF">CRV11_00445</name>
</gene>
<dbReference type="OrthoDB" id="9791970at2"/>
<sequence>MSTNNAMMGQIWAFASFIITTFCFCILMLFGGWFLGGRSHGRYKNIPFESGIKSVGDTHIKLSIKFYLVAMLFVIFDVEALFLYVWAVSVRENSWFGFTEAAIFITTILLSLIYIVRFGVLNIVPKHR</sequence>
<evidence type="ECO:0000256" key="10">
    <source>
        <dbReference type="ARBA" id="ARBA00023075"/>
    </source>
</evidence>
<keyword evidence="4 12" id="KW-1003">Cell membrane</keyword>
<evidence type="ECO:0000256" key="8">
    <source>
        <dbReference type="ARBA" id="ARBA00022989"/>
    </source>
</evidence>
<proteinExistence type="inferred from homology"/>
<evidence type="ECO:0000256" key="7">
    <source>
        <dbReference type="ARBA" id="ARBA00022967"/>
    </source>
</evidence>
<keyword evidence="7 12" id="KW-1278">Translocase</keyword>
<dbReference type="Gene3D" id="1.20.58.1610">
    <property type="entry name" value="NADH:ubiquinone/plastoquinone oxidoreductase, chain 3"/>
    <property type="match status" value="1"/>
</dbReference>
<evidence type="ECO:0000313" key="14">
    <source>
        <dbReference type="EMBL" id="PPI87394.1"/>
    </source>
</evidence>
<evidence type="ECO:0000256" key="3">
    <source>
        <dbReference type="ARBA" id="ARBA00022448"/>
    </source>
</evidence>
<keyword evidence="9 12" id="KW-0520">NAD</keyword>
<keyword evidence="11 12" id="KW-0472">Membrane</keyword>
<evidence type="ECO:0000256" key="1">
    <source>
        <dbReference type="ARBA" id="ARBA00004141"/>
    </source>
</evidence>
<keyword evidence="5 12" id="KW-0812">Transmembrane</keyword>
<evidence type="ECO:0000256" key="12">
    <source>
        <dbReference type="HAMAP-Rule" id="MF_01394"/>
    </source>
</evidence>
<protein>
    <recommendedName>
        <fullName evidence="12">NADH-quinone oxidoreductase subunit A</fullName>
        <ecNumber evidence="12">7.1.1.-</ecNumber>
    </recommendedName>
    <alternativeName>
        <fullName evidence="12">NADH dehydrogenase I subunit A</fullName>
    </alternativeName>
    <alternativeName>
        <fullName evidence="12">NDH-1 subunit A</fullName>
    </alternativeName>
    <alternativeName>
        <fullName evidence="12">NUO1</fullName>
    </alternativeName>
</protein>
<evidence type="ECO:0000256" key="9">
    <source>
        <dbReference type="ARBA" id="ARBA00023027"/>
    </source>
</evidence>
<dbReference type="EC" id="7.1.1.-" evidence="12"/>
<evidence type="ECO:0000256" key="11">
    <source>
        <dbReference type="ARBA" id="ARBA00023136"/>
    </source>
</evidence>
<dbReference type="AlphaFoldDB" id="A0A2P5SYI8"/>
<keyword evidence="6 12" id="KW-0874">Quinone</keyword>